<sequence length="44" mass="5322">MEEQDFVEDCFELLEEVDWKEAGYLYRWRIRDGILQLNQLGTLG</sequence>
<organism evidence="1 2">
    <name type="scientific">Neglectibacter timonensis</name>
    <dbReference type="NCBI Taxonomy" id="1776382"/>
    <lineage>
        <taxon>Bacteria</taxon>
        <taxon>Bacillati</taxon>
        <taxon>Bacillota</taxon>
        <taxon>Clostridia</taxon>
        <taxon>Eubacteriales</taxon>
        <taxon>Oscillospiraceae</taxon>
        <taxon>Neglectibacter</taxon>
    </lineage>
</organism>
<dbReference type="RefSeq" id="WP_256191449.1">
    <property type="nucleotide sequence ID" value="NZ_CABKVV010000013.1"/>
</dbReference>
<name>A0ABT1RUX9_9FIRM</name>
<reference evidence="1 2" key="1">
    <citation type="submission" date="2022-06" db="EMBL/GenBank/DDBJ databases">
        <title>Isolation of gut microbiota from human fecal samples.</title>
        <authorList>
            <person name="Pamer E.G."/>
            <person name="Barat B."/>
            <person name="Waligurski E."/>
            <person name="Medina S."/>
            <person name="Paddock L."/>
            <person name="Mostad J."/>
        </authorList>
    </citation>
    <scope>NUCLEOTIDE SEQUENCE [LARGE SCALE GENOMIC DNA]</scope>
    <source>
        <strain evidence="1 2">DFI.9.73</strain>
    </source>
</reference>
<protein>
    <submittedName>
        <fullName evidence="1">Uncharacterized protein</fullName>
    </submittedName>
</protein>
<keyword evidence="2" id="KW-1185">Reference proteome</keyword>
<evidence type="ECO:0000313" key="2">
    <source>
        <dbReference type="Proteomes" id="UP001524473"/>
    </source>
</evidence>
<accession>A0ABT1RUX9</accession>
<gene>
    <name evidence="1" type="ORF">NE695_00935</name>
</gene>
<dbReference type="GeneID" id="90534137"/>
<proteinExistence type="predicted"/>
<dbReference type="Proteomes" id="UP001524473">
    <property type="component" value="Unassembled WGS sequence"/>
</dbReference>
<dbReference type="EMBL" id="JANFZH010000001">
    <property type="protein sequence ID" value="MCQ4838476.1"/>
    <property type="molecule type" value="Genomic_DNA"/>
</dbReference>
<evidence type="ECO:0000313" key="1">
    <source>
        <dbReference type="EMBL" id="MCQ4838476.1"/>
    </source>
</evidence>
<comment type="caution">
    <text evidence="1">The sequence shown here is derived from an EMBL/GenBank/DDBJ whole genome shotgun (WGS) entry which is preliminary data.</text>
</comment>